<dbReference type="InterPro" id="IPR004911">
    <property type="entry name" value="Interferon-induced_GILT"/>
</dbReference>
<dbReference type="PANTHER" id="PTHR13234:SF8">
    <property type="entry name" value="GAMMA-INTERFERON-INDUCIBLE LYSOSOMAL THIOL REDUCTASE"/>
    <property type="match status" value="1"/>
</dbReference>
<dbReference type="PANTHER" id="PTHR13234">
    <property type="entry name" value="GAMMA-INTERFERON INDUCIBLE LYSOSOMAL THIOL REDUCTASE GILT"/>
    <property type="match status" value="1"/>
</dbReference>
<keyword evidence="4" id="KW-0732">Signal</keyword>
<name>A0ABR2MYW5_9ASPA</name>
<reference evidence="6 7" key="1">
    <citation type="journal article" date="2022" name="Nat. Plants">
        <title>Genomes of leafy and leafless Platanthera orchids illuminate the evolution of mycoheterotrophy.</title>
        <authorList>
            <person name="Li M.H."/>
            <person name="Liu K.W."/>
            <person name="Li Z."/>
            <person name="Lu H.C."/>
            <person name="Ye Q.L."/>
            <person name="Zhang D."/>
            <person name="Wang J.Y."/>
            <person name="Li Y.F."/>
            <person name="Zhong Z.M."/>
            <person name="Liu X."/>
            <person name="Yu X."/>
            <person name="Liu D.K."/>
            <person name="Tu X.D."/>
            <person name="Liu B."/>
            <person name="Hao Y."/>
            <person name="Liao X.Y."/>
            <person name="Jiang Y.T."/>
            <person name="Sun W.H."/>
            <person name="Chen J."/>
            <person name="Chen Y.Q."/>
            <person name="Ai Y."/>
            <person name="Zhai J.W."/>
            <person name="Wu S.S."/>
            <person name="Zhou Z."/>
            <person name="Hsiao Y.Y."/>
            <person name="Wu W.L."/>
            <person name="Chen Y.Y."/>
            <person name="Lin Y.F."/>
            <person name="Hsu J.L."/>
            <person name="Li C.Y."/>
            <person name="Wang Z.W."/>
            <person name="Zhao X."/>
            <person name="Zhong W.Y."/>
            <person name="Ma X.K."/>
            <person name="Ma L."/>
            <person name="Huang J."/>
            <person name="Chen G.Z."/>
            <person name="Huang M.Z."/>
            <person name="Huang L."/>
            <person name="Peng D.H."/>
            <person name="Luo Y.B."/>
            <person name="Zou S.Q."/>
            <person name="Chen S.P."/>
            <person name="Lan S."/>
            <person name="Tsai W.C."/>
            <person name="Van de Peer Y."/>
            <person name="Liu Z.J."/>
        </authorList>
    </citation>
    <scope>NUCLEOTIDE SEQUENCE [LARGE SCALE GENOMIC DNA]</scope>
    <source>
        <tissue evidence="6">Flower</tissue>
    </source>
</reference>
<evidence type="ECO:0000256" key="3">
    <source>
        <dbReference type="ARBA" id="ARBA00022525"/>
    </source>
</evidence>
<evidence type="ECO:0000256" key="2">
    <source>
        <dbReference type="ARBA" id="ARBA00005679"/>
    </source>
</evidence>
<protein>
    <recommendedName>
        <fullName evidence="8">Gamma-interferon-inducible lysosomal thiol reductase</fullName>
    </recommendedName>
</protein>
<proteinExistence type="inferred from homology"/>
<comment type="caution">
    <text evidence="6">The sequence shown here is derived from an EMBL/GenBank/DDBJ whole genome shotgun (WGS) entry which is preliminary data.</text>
</comment>
<gene>
    <name evidence="6" type="ORF">KSP40_PGU003675</name>
</gene>
<comment type="subcellular location">
    <subcellularLocation>
        <location evidence="1">Secreted</location>
    </subcellularLocation>
</comment>
<keyword evidence="3" id="KW-0964">Secreted</keyword>
<evidence type="ECO:0000313" key="6">
    <source>
        <dbReference type="EMBL" id="KAK8969052.1"/>
    </source>
</evidence>
<evidence type="ECO:0008006" key="8">
    <source>
        <dbReference type="Google" id="ProtNLM"/>
    </source>
</evidence>
<dbReference type="EMBL" id="JBBWWR010000003">
    <property type="protein sequence ID" value="KAK8969052.1"/>
    <property type="molecule type" value="Genomic_DNA"/>
</dbReference>
<sequence>MTVLKAQFPCLQSIYFPTALHSPELHSSSLKMASACRALVFFLLSSTLIHPFPTISSPDKISLALFYEALCPFCSSFIVNSLSRILSDGLISIVDLRLVPFGNAQIGFHSSISCQHGAPECFLNTVEACAINAWPDVQQHFSFILCVEKLVVENNYNDWESCFQRTGLDSHPLVDCYNSGHGQEIELQYASQTIALQPPHRYVPWVVVNGLPLYDEFDDDEVVPYLVSTSTGATTTASSISKKRSVEQ</sequence>
<keyword evidence="5" id="KW-0325">Glycoprotein</keyword>
<dbReference type="Pfam" id="PF03227">
    <property type="entry name" value="GILT"/>
    <property type="match status" value="1"/>
</dbReference>
<keyword evidence="7" id="KW-1185">Reference proteome</keyword>
<evidence type="ECO:0000256" key="4">
    <source>
        <dbReference type="ARBA" id="ARBA00022729"/>
    </source>
</evidence>
<comment type="similarity">
    <text evidence="2">Belongs to the GILT family.</text>
</comment>
<evidence type="ECO:0000256" key="1">
    <source>
        <dbReference type="ARBA" id="ARBA00004613"/>
    </source>
</evidence>
<evidence type="ECO:0000313" key="7">
    <source>
        <dbReference type="Proteomes" id="UP001412067"/>
    </source>
</evidence>
<organism evidence="6 7">
    <name type="scientific">Platanthera guangdongensis</name>
    <dbReference type="NCBI Taxonomy" id="2320717"/>
    <lineage>
        <taxon>Eukaryota</taxon>
        <taxon>Viridiplantae</taxon>
        <taxon>Streptophyta</taxon>
        <taxon>Embryophyta</taxon>
        <taxon>Tracheophyta</taxon>
        <taxon>Spermatophyta</taxon>
        <taxon>Magnoliopsida</taxon>
        <taxon>Liliopsida</taxon>
        <taxon>Asparagales</taxon>
        <taxon>Orchidaceae</taxon>
        <taxon>Orchidoideae</taxon>
        <taxon>Orchideae</taxon>
        <taxon>Orchidinae</taxon>
        <taxon>Platanthera</taxon>
    </lineage>
</organism>
<dbReference type="Proteomes" id="UP001412067">
    <property type="component" value="Unassembled WGS sequence"/>
</dbReference>
<evidence type="ECO:0000256" key="5">
    <source>
        <dbReference type="ARBA" id="ARBA00023180"/>
    </source>
</evidence>
<accession>A0ABR2MYW5</accession>